<dbReference type="EMBL" id="BAABDQ010000065">
    <property type="protein sequence ID" value="GAA3621419.1"/>
    <property type="molecule type" value="Genomic_DNA"/>
</dbReference>
<accession>A0ABP7A0A9</accession>
<keyword evidence="2" id="KW-1185">Reference proteome</keyword>
<protein>
    <submittedName>
        <fullName evidence="1">Uncharacterized protein</fullName>
    </submittedName>
</protein>
<comment type="caution">
    <text evidence="1">The sequence shown here is derived from an EMBL/GenBank/DDBJ whole genome shotgun (WGS) entry which is preliminary data.</text>
</comment>
<dbReference type="RefSeq" id="WP_345579267.1">
    <property type="nucleotide sequence ID" value="NZ_BAABDQ010000065.1"/>
</dbReference>
<proteinExistence type="predicted"/>
<evidence type="ECO:0000313" key="1">
    <source>
        <dbReference type="EMBL" id="GAA3621419.1"/>
    </source>
</evidence>
<organism evidence="1 2">
    <name type="scientific">Nonomuraea rosea</name>
    <dbReference type="NCBI Taxonomy" id="638574"/>
    <lineage>
        <taxon>Bacteria</taxon>
        <taxon>Bacillati</taxon>
        <taxon>Actinomycetota</taxon>
        <taxon>Actinomycetes</taxon>
        <taxon>Streptosporangiales</taxon>
        <taxon>Streptosporangiaceae</taxon>
        <taxon>Nonomuraea</taxon>
    </lineage>
</organism>
<name>A0ABP7A0A9_9ACTN</name>
<evidence type="ECO:0000313" key="2">
    <source>
        <dbReference type="Proteomes" id="UP001500630"/>
    </source>
</evidence>
<dbReference type="Proteomes" id="UP001500630">
    <property type="component" value="Unassembled WGS sequence"/>
</dbReference>
<sequence>MTNLAYIEDRLPQDDVEFGLSRILDGIETLIAERNRVARPPS</sequence>
<gene>
    <name evidence="1" type="ORF">GCM10022419_128840</name>
</gene>
<reference evidence="2" key="1">
    <citation type="journal article" date="2019" name="Int. J. Syst. Evol. Microbiol.">
        <title>The Global Catalogue of Microorganisms (GCM) 10K type strain sequencing project: providing services to taxonomists for standard genome sequencing and annotation.</title>
        <authorList>
            <consortium name="The Broad Institute Genomics Platform"/>
            <consortium name="The Broad Institute Genome Sequencing Center for Infectious Disease"/>
            <person name="Wu L."/>
            <person name="Ma J."/>
        </authorList>
    </citation>
    <scope>NUCLEOTIDE SEQUENCE [LARGE SCALE GENOMIC DNA]</scope>
    <source>
        <strain evidence="2">JCM 17326</strain>
    </source>
</reference>